<accession>A0A8B3GR07</accession>
<gene>
    <name evidence="2" type="ORF">FAM6012_01884</name>
</gene>
<keyword evidence="1" id="KW-0472">Membrane</keyword>
<keyword evidence="1" id="KW-0812">Transmembrane</keyword>
<comment type="caution">
    <text evidence="2">The sequence shown here is derived from an EMBL/GenBank/DDBJ whole genome shotgun (WGS) entry which is preliminary data.</text>
</comment>
<evidence type="ECO:0000256" key="1">
    <source>
        <dbReference type="SAM" id="Phobius"/>
    </source>
</evidence>
<keyword evidence="1" id="KW-1133">Transmembrane helix</keyword>
<organism evidence="2 3">
    <name type="scientific">Lacticaseibacillus paracasei</name>
    <name type="common">Lactobacillus paracasei</name>
    <dbReference type="NCBI Taxonomy" id="1597"/>
    <lineage>
        <taxon>Bacteria</taxon>
        <taxon>Bacillati</taxon>
        <taxon>Bacillota</taxon>
        <taxon>Bacilli</taxon>
        <taxon>Lactobacillales</taxon>
        <taxon>Lactobacillaceae</taxon>
        <taxon>Lacticaseibacillus</taxon>
    </lineage>
</organism>
<evidence type="ECO:0000313" key="2">
    <source>
        <dbReference type="EMBL" id="RNE29540.1"/>
    </source>
</evidence>
<feature type="transmembrane region" description="Helical" evidence="1">
    <location>
        <begin position="6"/>
        <end position="29"/>
    </location>
</feature>
<sequence length="42" mass="4873">METYSDLAYILLTSPVFILGITFPSYIFFNRINLIHIFFGPS</sequence>
<evidence type="ECO:0000313" key="3">
    <source>
        <dbReference type="Proteomes" id="UP000284123"/>
    </source>
</evidence>
<reference evidence="2 3" key="1">
    <citation type="journal article" date="2018" name="Front. Microbiol.">
        <title>Conversion of Methionine to Cysteine in Lactobacillus paracasei Depends on the Highly Mobile cysK-ctl-cysE Gene Cluster.</title>
        <authorList>
            <person name="Wuthrich D."/>
            <person name="Irmler S."/>
            <person name="Berthoud H."/>
            <person name="Guggenbuhl B."/>
            <person name="Eugster E."/>
            <person name="Bruggmann R."/>
        </authorList>
    </citation>
    <scope>NUCLEOTIDE SEQUENCE [LARGE SCALE GENOMIC DNA]</scope>
    <source>
        <strain evidence="2 3">FAM6012</strain>
    </source>
</reference>
<dbReference type="Proteomes" id="UP000284123">
    <property type="component" value="Unassembled WGS sequence"/>
</dbReference>
<name>A0A8B3GR07_LACPA</name>
<dbReference type="AlphaFoldDB" id="A0A8B3GR07"/>
<dbReference type="EMBL" id="LKGI01000068">
    <property type="protein sequence ID" value="RNE29540.1"/>
    <property type="molecule type" value="Genomic_DNA"/>
</dbReference>
<protein>
    <submittedName>
        <fullName evidence="2">Uncharacterized protein</fullName>
    </submittedName>
</protein>
<proteinExistence type="predicted"/>